<proteinExistence type="predicted"/>
<dbReference type="Proteomes" id="UP000682843">
    <property type="component" value="Chromosome"/>
</dbReference>
<feature type="region of interest" description="Disordered" evidence="1">
    <location>
        <begin position="157"/>
        <end position="178"/>
    </location>
</feature>
<sequence length="178" mass="20582">MTQPTIIYFGPDGRNNRRGSAPPKVFLRALLFATSKRGRIIESMHVRLARNEARQNFNIWVYGDERMVRGSGLFVGESGVAVNHHFLLPRDDKSFQFLAGKYRLEVFARLLGDREQTCLWSQELEVSEEAARRLLESASGLYFDWGPDAARYMPHIDEQPERTENPWNGLNLPQRMEK</sequence>
<evidence type="ECO:0000313" key="3">
    <source>
        <dbReference type="Proteomes" id="UP000682843"/>
    </source>
</evidence>
<accession>A0ABX8AAP4</accession>
<dbReference type="RefSeq" id="WP_211909438.1">
    <property type="nucleotide sequence ID" value="NZ_CP036498.1"/>
</dbReference>
<protein>
    <recommendedName>
        <fullName evidence="4">Immunity protein 26 of polymorphic toxin system</fullName>
    </recommendedName>
</protein>
<evidence type="ECO:0008006" key="4">
    <source>
        <dbReference type="Google" id="ProtNLM"/>
    </source>
</evidence>
<gene>
    <name evidence="2" type="ORF">RPMA_19875</name>
</gene>
<evidence type="ECO:0000256" key="1">
    <source>
        <dbReference type="SAM" id="MobiDB-lite"/>
    </source>
</evidence>
<reference evidence="2 3" key="1">
    <citation type="submission" date="2019-02" db="EMBL/GenBank/DDBJ databases">
        <title>Emended description of the genus Rhodopseudomonas and description of Rhodopseudomonas albus sp. nov., a non-phototrophic, heavy-metal-tolerant bacterium isolated from garden soil.</title>
        <authorList>
            <person name="Bao Z."/>
            <person name="Cao W.W."/>
            <person name="Sato Y."/>
            <person name="Nishizawa T."/>
            <person name="Zhao J."/>
            <person name="Guo Y."/>
            <person name="Ohta H."/>
        </authorList>
    </citation>
    <scope>NUCLEOTIDE SEQUENCE [LARGE SCALE GENOMIC DNA]</scope>
    <source>
        <strain evidence="2 3">SK50-23</strain>
    </source>
</reference>
<evidence type="ECO:0000313" key="2">
    <source>
        <dbReference type="EMBL" id="QUS40844.1"/>
    </source>
</evidence>
<keyword evidence="3" id="KW-1185">Reference proteome</keyword>
<dbReference type="EMBL" id="CP036498">
    <property type="protein sequence ID" value="QUS40844.1"/>
    <property type="molecule type" value="Genomic_DNA"/>
</dbReference>
<organism evidence="2 3">
    <name type="scientific">Tardiphaga alba</name>
    <dbReference type="NCBI Taxonomy" id="340268"/>
    <lineage>
        <taxon>Bacteria</taxon>
        <taxon>Pseudomonadati</taxon>
        <taxon>Pseudomonadota</taxon>
        <taxon>Alphaproteobacteria</taxon>
        <taxon>Hyphomicrobiales</taxon>
        <taxon>Nitrobacteraceae</taxon>
        <taxon>Tardiphaga</taxon>
    </lineage>
</organism>
<name>A0ABX8AAP4_9BRAD</name>